<gene>
    <name evidence="2" type="ORF">BECKTC1821E_GA0114239_11216</name>
</gene>
<evidence type="ECO:0000313" key="2">
    <source>
        <dbReference type="EMBL" id="VFK48619.1"/>
    </source>
</evidence>
<name>A0A450Z4E5_9GAMM</name>
<dbReference type="EMBL" id="CAADFT010000121">
    <property type="protein sequence ID" value="VFK48619.1"/>
    <property type="molecule type" value="Genomic_DNA"/>
</dbReference>
<sequence length="258" mass="29225">MTTVLPTNFYFSDTCTEPSACLPKSRVSRNGRGPSGALPQGRIDSPRIPGKTPLKKAMNAKDINTGYRLGYRVKSTWHQSDRNRPSAKTLEDNAGTIAYIIWRLSLEGAKKIHGEGFEYLSDKERIGVINEFVAFLLQSADRLVFKRLEDKDREIFINFAGRRLADQVQDNLLDIAGPGNYRRPFIAMLNERLADYATLSFEEGMPGYDFMRYFGDRVLKTMPPNQTNRWVIDQIMDISGPYVSGKLQESVRNLFGGI</sequence>
<protein>
    <submittedName>
        <fullName evidence="2">Uncharacterized protein</fullName>
    </submittedName>
</protein>
<reference evidence="2" key="1">
    <citation type="submission" date="2019-02" db="EMBL/GenBank/DDBJ databases">
        <authorList>
            <person name="Gruber-Vodicka R. H."/>
            <person name="Seah K. B. B."/>
        </authorList>
    </citation>
    <scope>NUCLEOTIDE SEQUENCE</scope>
    <source>
        <strain evidence="2">BECK_BZ125</strain>
    </source>
</reference>
<accession>A0A450Z4E5</accession>
<feature type="region of interest" description="Disordered" evidence="1">
    <location>
        <begin position="24"/>
        <end position="50"/>
    </location>
</feature>
<proteinExistence type="predicted"/>
<organism evidence="2">
    <name type="scientific">Candidatus Kentrum sp. TC</name>
    <dbReference type="NCBI Taxonomy" id="2126339"/>
    <lineage>
        <taxon>Bacteria</taxon>
        <taxon>Pseudomonadati</taxon>
        <taxon>Pseudomonadota</taxon>
        <taxon>Gammaproteobacteria</taxon>
        <taxon>Candidatus Kentrum</taxon>
    </lineage>
</organism>
<evidence type="ECO:0000256" key="1">
    <source>
        <dbReference type="SAM" id="MobiDB-lite"/>
    </source>
</evidence>
<dbReference type="AlphaFoldDB" id="A0A450Z4E5"/>